<sequence length="182" mass="20516">MQRSSTEITEHAMRTAPRLEGPVVRKHEVDVGGAVRPRSAGRSWVPVYLVLDAGQLRVYKDYRSRREKPDECLKNEAPLSLVMAQAVTATDYTKRPCVFRLHLNDGREYLFQTANDRVLQRWLDAINETADIVTAAQQRASRPSIASVGPLGSHTGSLRYGSQSSMAQRRSLKSFFSLRRKS</sequence>
<organism evidence="4">
    <name type="scientific">Echinostoma caproni</name>
    <dbReference type="NCBI Taxonomy" id="27848"/>
    <lineage>
        <taxon>Eukaryota</taxon>
        <taxon>Metazoa</taxon>
        <taxon>Spiralia</taxon>
        <taxon>Lophotrochozoa</taxon>
        <taxon>Platyhelminthes</taxon>
        <taxon>Trematoda</taxon>
        <taxon>Digenea</taxon>
        <taxon>Plagiorchiida</taxon>
        <taxon>Echinostomata</taxon>
        <taxon>Echinostomatoidea</taxon>
        <taxon>Echinostomatidae</taxon>
        <taxon>Echinostoma</taxon>
    </lineage>
</organism>
<reference evidence="2 3" key="2">
    <citation type="submission" date="2018-11" db="EMBL/GenBank/DDBJ databases">
        <authorList>
            <consortium name="Pathogen Informatics"/>
        </authorList>
    </citation>
    <scope>NUCLEOTIDE SEQUENCE [LARGE SCALE GENOMIC DNA]</scope>
    <source>
        <strain evidence="2 3">Egypt</strain>
    </source>
</reference>
<accession>A0A183B7R7</accession>
<dbReference type="InterPro" id="IPR011993">
    <property type="entry name" value="PH-like_dom_sf"/>
</dbReference>
<dbReference type="SUPFAM" id="SSF50729">
    <property type="entry name" value="PH domain-like"/>
    <property type="match status" value="1"/>
</dbReference>
<dbReference type="InterPro" id="IPR001849">
    <property type="entry name" value="PH_domain"/>
</dbReference>
<dbReference type="GO" id="GO:0005543">
    <property type="term" value="F:phospholipid binding"/>
    <property type="evidence" value="ECO:0007669"/>
    <property type="project" value="InterPro"/>
</dbReference>
<dbReference type="InterPro" id="IPR001605">
    <property type="entry name" value="PH_dom-spectrin-type"/>
</dbReference>
<keyword evidence="3" id="KW-1185">Reference proteome</keyword>
<dbReference type="InterPro" id="IPR041681">
    <property type="entry name" value="PH_9"/>
</dbReference>
<evidence type="ECO:0000259" key="1">
    <source>
        <dbReference type="PROSITE" id="PS50003"/>
    </source>
</evidence>
<dbReference type="Pfam" id="PF15410">
    <property type="entry name" value="PH_9"/>
    <property type="match status" value="1"/>
</dbReference>
<reference evidence="4" key="1">
    <citation type="submission" date="2016-06" db="UniProtKB">
        <authorList>
            <consortium name="WormBaseParasite"/>
        </authorList>
    </citation>
    <scope>IDENTIFICATION</scope>
</reference>
<feature type="domain" description="PH" evidence="1">
    <location>
        <begin position="28"/>
        <end position="131"/>
    </location>
</feature>
<dbReference type="AlphaFoldDB" id="A0A183B7R7"/>
<protein>
    <submittedName>
        <fullName evidence="4">PH domain-containing protein</fullName>
    </submittedName>
</protein>
<dbReference type="PANTHER" id="PTHR37283">
    <property type="entry name" value="PH DOMAIN-CONTAINING PROTEIN YHR131C"/>
    <property type="match status" value="1"/>
</dbReference>
<dbReference type="PROSITE" id="PS50003">
    <property type="entry name" value="PH_DOMAIN"/>
    <property type="match status" value="1"/>
</dbReference>
<evidence type="ECO:0000313" key="4">
    <source>
        <dbReference type="WBParaSite" id="ECPE_0001529201-mRNA-1"/>
    </source>
</evidence>
<dbReference type="FunFam" id="2.30.29.30:FF:000024">
    <property type="entry name" value="Spectrin beta chain"/>
    <property type="match status" value="1"/>
</dbReference>
<dbReference type="SMART" id="SM00233">
    <property type="entry name" value="PH"/>
    <property type="match status" value="1"/>
</dbReference>
<name>A0A183B7R7_9TREM</name>
<gene>
    <name evidence="2" type="ORF">ECPE_LOCUS15252</name>
</gene>
<proteinExistence type="predicted"/>
<evidence type="ECO:0000313" key="2">
    <source>
        <dbReference type="EMBL" id="VDP92524.1"/>
    </source>
</evidence>
<dbReference type="WBParaSite" id="ECPE_0001529201-mRNA-1">
    <property type="protein sequence ID" value="ECPE_0001529201-mRNA-1"/>
    <property type="gene ID" value="ECPE_0001529201"/>
</dbReference>
<dbReference type="PRINTS" id="PR00683">
    <property type="entry name" value="SPECTRINPH"/>
</dbReference>
<dbReference type="Gene3D" id="2.30.29.30">
    <property type="entry name" value="Pleckstrin-homology domain (PH domain)/Phosphotyrosine-binding domain (PTB)"/>
    <property type="match status" value="1"/>
</dbReference>
<dbReference type="PANTHER" id="PTHR37283:SF1">
    <property type="entry name" value="PH DOMAIN-CONTAINING PROTEIN YHR131C"/>
    <property type="match status" value="1"/>
</dbReference>
<evidence type="ECO:0000313" key="3">
    <source>
        <dbReference type="Proteomes" id="UP000272942"/>
    </source>
</evidence>
<dbReference type="OrthoDB" id="6250595at2759"/>
<dbReference type="EMBL" id="UZAN01059973">
    <property type="protein sequence ID" value="VDP92524.1"/>
    <property type="molecule type" value="Genomic_DNA"/>
</dbReference>
<dbReference type="Proteomes" id="UP000272942">
    <property type="component" value="Unassembled WGS sequence"/>
</dbReference>